<keyword evidence="2" id="KW-1185">Reference proteome</keyword>
<evidence type="ECO:0000313" key="1">
    <source>
        <dbReference type="EMBL" id="SEG61287.1"/>
    </source>
</evidence>
<evidence type="ECO:0000313" key="2">
    <source>
        <dbReference type="Proteomes" id="UP000236728"/>
    </source>
</evidence>
<protein>
    <submittedName>
        <fullName evidence="1">Uncharacterized protein</fullName>
    </submittedName>
</protein>
<name>A0A1H6BLN8_9BACT</name>
<organism evidence="1 2">
    <name type="scientific">Bryocella elongata</name>
    <dbReference type="NCBI Taxonomy" id="863522"/>
    <lineage>
        <taxon>Bacteria</taxon>
        <taxon>Pseudomonadati</taxon>
        <taxon>Acidobacteriota</taxon>
        <taxon>Terriglobia</taxon>
        <taxon>Terriglobales</taxon>
        <taxon>Acidobacteriaceae</taxon>
        <taxon>Bryocella</taxon>
    </lineage>
</organism>
<dbReference type="EMBL" id="FNVA01000007">
    <property type="protein sequence ID" value="SEG61287.1"/>
    <property type="molecule type" value="Genomic_DNA"/>
</dbReference>
<proteinExistence type="predicted"/>
<sequence length="119" mass="13362">MHLLRVVAISVAPTDGTYTDFGRGQGEFVRVRLEAVLFSPERIGKTRTFTIHPYPGDSTFPPEMLKPGYSYLVVYPFSLGFARHEPIDTIGLTRCGVLEDTLANERRVLALLRSTHPTR</sequence>
<gene>
    <name evidence="1" type="ORF">SAMN05421819_3795</name>
</gene>
<dbReference type="Proteomes" id="UP000236728">
    <property type="component" value="Unassembled WGS sequence"/>
</dbReference>
<accession>A0A1H6BLN8</accession>
<reference evidence="1 2" key="1">
    <citation type="submission" date="2016-10" db="EMBL/GenBank/DDBJ databases">
        <authorList>
            <person name="de Groot N.N."/>
        </authorList>
    </citation>
    <scope>NUCLEOTIDE SEQUENCE [LARGE SCALE GENOMIC DNA]</scope>
    <source>
        <strain evidence="1 2">DSM 22489</strain>
    </source>
</reference>
<dbReference type="AlphaFoldDB" id="A0A1H6BLN8"/>